<dbReference type="Gene3D" id="3.10.130.10">
    <property type="entry name" value="Ribonuclease A-like domain"/>
    <property type="match status" value="1"/>
</dbReference>
<dbReference type="AlphaFoldDB" id="A0A4D9DJB7"/>
<dbReference type="EMBL" id="QXTE01000721">
    <property type="protein sequence ID" value="TFJ96267.1"/>
    <property type="molecule type" value="Genomic_DNA"/>
</dbReference>
<proteinExistence type="inferred from homology"/>
<dbReference type="PANTHER" id="PTHR11437:SF65">
    <property type="entry name" value="ANGIOGENIN-2"/>
    <property type="match status" value="1"/>
</dbReference>
<dbReference type="GO" id="GO:0003676">
    <property type="term" value="F:nucleic acid binding"/>
    <property type="evidence" value="ECO:0007669"/>
    <property type="project" value="InterPro"/>
</dbReference>
<feature type="chain" id="PRO_5020042026" evidence="2">
    <location>
        <begin position="27"/>
        <end position="142"/>
    </location>
</feature>
<keyword evidence="4" id="KW-0689">Ribosomal protein</keyword>
<keyword evidence="4" id="KW-0687">Ribonucleoprotein</keyword>
<dbReference type="OrthoDB" id="8573660at2759"/>
<gene>
    <name evidence="4" type="ORF">DR999_PMT21954</name>
</gene>
<evidence type="ECO:0000259" key="3">
    <source>
        <dbReference type="SMART" id="SM00092"/>
    </source>
</evidence>
<keyword evidence="2" id="KW-0732">Signal</keyword>
<comment type="caution">
    <text evidence="4">The sequence shown here is derived from an EMBL/GenBank/DDBJ whole genome shotgun (WGS) entry which is preliminary data.</text>
</comment>
<dbReference type="InterPro" id="IPR001427">
    <property type="entry name" value="RNaseA"/>
</dbReference>
<reference evidence="4 5" key="1">
    <citation type="submission" date="2019-04" db="EMBL/GenBank/DDBJ databases">
        <title>Draft genome of the big-headed turtle Platysternon megacephalum.</title>
        <authorList>
            <person name="Gong S."/>
        </authorList>
    </citation>
    <scope>NUCLEOTIDE SEQUENCE [LARGE SCALE GENOMIC DNA]</scope>
    <source>
        <strain evidence="4">DO16091913</strain>
        <tissue evidence="4">Muscle</tissue>
    </source>
</reference>
<dbReference type="SUPFAM" id="SSF54076">
    <property type="entry name" value="RNase A-like"/>
    <property type="match status" value="1"/>
</dbReference>
<dbReference type="InterPro" id="IPR036816">
    <property type="entry name" value="RNaseA-like_dom_sf"/>
</dbReference>
<evidence type="ECO:0000313" key="5">
    <source>
        <dbReference type="Proteomes" id="UP000297703"/>
    </source>
</evidence>
<dbReference type="Pfam" id="PF00074">
    <property type="entry name" value="RnaseA"/>
    <property type="match status" value="1"/>
</dbReference>
<keyword evidence="5" id="KW-1185">Reference proteome</keyword>
<dbReference type="PROSITE" id="PS51257">
    <property type="entry name" value="PROKAR_LIPOPROTEIN"/>
    <property type="match status" value="1"/>
</dbReference>
<organism evidence="4 5">
    <name type="scientific">Platysternon megacephalum</name>
    <name type="common">big-headed turtle</name>
    <dbReference type="NCBI Taxonomy" id="55544"/>
    <lineage>
        <taxon>Eukaryota</taxon>
        <taxon>Metazoa</taxon>
        <taxon>Chordata</taxon>
        <taxon>Craniata</taxon>
        <taxon>Vertebrata</taxon>
        <taxon>Euteleostomi</taxon>
        <taxon>Archelosauria</taxon>
        <taxon>Testudinata</taxon>
        <taxon>Testudines</taxon>
        <taxon>Cryptodira</taxon>
        <taxon>Durocryptodira</taxon>
        <taxon>Testudinoidea</taxon>
        <taxon>Platysternidae</taxon>
        <taxon>Platysternon</taxon>
    </lineage>
</organism>
<protein>
    <submittedName>
        <fullName evidence="4">30S ribosomal protein S11</fullName>
    </submittedName>
</protein>
<dbReference type="Proteomes" id="UP000297703">
    <property type="component" value="Unassembled WGS sequence"/>
</dbReference>
<feature type="signal peptide" evidence="2">
    <location>
        <begin position="1"/>
        <end position="26"/>
    </location>
</feature>
<dbReference type="GO" id="GO:0050830">
    <property type="term" value="P:defense response to Gram-positive bacterium"/>
    <property type="evidence" value="ECO:0007669"/>
    <property type="project" value="TreeGrafter"/>
</dbReference>
<dbReference type="InterPro" id="IPR023412">
    <property type="entry name" value="RNaseA_domain"/>
</dbReference>
<dbReference type="PANTHER" id="PTHR11437">
    <property type="entry name" value="RIBONUCLEASE"/>
    <property type="match status" value="1"/>
</dbReference>
<dbReference type="SMART" id="SM00092">
    <property type="entry name" value="RNAse_Pc"/>
    <property type="match status" value="1"/>
</dbReference>
<dbReference type="GO" id="GO:0004540">
    <property type="term" value="F:RNA nuclease activity"/>
    <property type="evidence" value="ECO:0007669"/>
    <property type="project" value="TreeGrafter"/>
</dbReference>
<evidence type="ECO:0000256" key="2">
    <source>
        <dbReference type="SAM" id="SignalP"/>
    </source>
</evidence>
<evidence type="ECO:0000313" key="4">
    <source>
        <dbReference type="EMBL" id="TFJ96267.1"/>
    </source>
</evidence>
<accession>A0A4D9DJB7</accession>
<comment type="similarity">
    <text evidence="1">Belongs to the pancreatic ribonuclease family.</text>
</comment>
<sequence>MAMRGPRPLLLLPLVQLTACLALASGQSCIPEFRTFWKNHVDYLRTSFSRHNTYCRMRMERAKLYKKPINTFIHIPIEAIKSVCRVNGIPVPPDLRKSKRFFKVTTCRYNKTHNKTHLYNGTFYRRQIVIRCCYAFPIYYHE</sequence>
<evidence type="ECO:0000256" key="1">
    <source>
        <dbReference type="ARBA" id="ARBA00005600"/>
    </source>
</evidence>
<name>A0A4D9DJB7_9SAUR</name>
<dbReference type="GO" id="GO:0005840">
    <property type="term" value="C:ribosome"/>
    <property type="evidence" value="ECO:0007669"/>
    <property type="project" value="UniProtKB-KW"/>
</dbReference>
<feature type="domain" description="Ribonuclease A-domain" evidence="3">
    <location>
        <begin position="29"/>
        <end position="140"/>
    </location>
</feature>
<reference evidence="4 5" key="2">
    <citation type="submission" date="2019-04" db="EMBL/GenBank/DDBJ databases">
        <title>The genome sequence of big-headed turtle.</title>
        <authorList>
            <person name="Gong S."/>
        </authorList>
    </citation>
    <scope>NUCLEOTIDE SEQUENCE [LARGE SCALE GENOMIC DNA]</scope>
    <source>
        <strain evidence="4">DO16091913</strain>
        <tissue evidence="4">Muscle</tissue>
    </source>
</reference>